<gene>
    <name evidence="1" type="primary">pncA</name>
    <name evidence="1" type="ORF">SNEC2469_LOCUS26037</name>
</gene>
<dbReference type="EMBL" id="CAJNJA010052285">
    <property type="protein sequence ID" value="CAE7846212.1"/>
    <property type="molecule type" value="Genomic_DNA"/>
</dbReference>
<accession>A0A813A1E9</accession>
<evidence type="ECO:0000313" key="2">
    <source>
        <dbReference type="Proteomes" id="UP000601435"/>
    </source>
</evidence>
<keyword evidence="2" id="KW-1185">Reference proteome</keyword>
<dbReference type="OrthoDB" id="462274at2759"/>
<organism evidence="1 2">
    <name type="scientific">Symbiodinium necroappetens</name>
    <dbReference type="NCBI Taxonomy" id="1628268"/>
    <lineage>
        <taxon>Eukaryota</taxon>
        <taxon>Sar</taxon>
        <taxon>Alveolata</taxon>
        <taxon>Dinophyceae</taxon>
        <taxon>Suessiales</taxon>
        <taxon>Symbiodiniaceae</taxon>
        <taxon>Symbiodinium</taxon>
    </lineage>
</organism>
<name>A0A813A1E9_9DINO</name>
<comment type="caution">
    <text evidence="1">The sequence shown here is derived from an EMBL/GenBank/DDBJ whole genome shotgun (WGS) entry which is preliminary data.</text>
</comment>
<reference evidence="1" key="1">
    <citation type="submission" date="2021-02" db="EMBL/GenBank/DDBJ databases">
        <authorList>
            <person name="Dougan E. K."/>
            <person name="Rhodes N."/>
            <person name="Thang M."/>
            <person name="Chan C."/>
        </authorList>
    </citation>
    <scope>NUCLEOTIDE SEQUENCE</scope>
</reference>
<dbReference type="AlphaFoldDB" id="A0A813A1E9"/>
<protein>
    <submittedName>
        <fullName evidence="1">PncA protein</fullName>
    </submittedName>
</protein>
<proteinExistence type="predicted"/>
<sequence>MLARACACLVHEAAEEESESACAAEEDPPDQLAAVLAVRSLAKFLQKMRTERLSGILVPLIQLLLWPAVPAEIAESKEPANDKTRAAVKALAELCTACGVEEAALATSEVSAQQRLSERQIWLRDCTGADLLGKEKGISNPFHGAVQDMLHDQSMIGLETTEGSRRCCWANSSERHDRWDDGPVQVR</sequence>
<dbReference type="Proteomes" id="UP000601435">
    <property type="component" value="Unassembled WGS sequence"/>
</dbReference>
<feature type="non-terminal residue" evidence="1">
    <location>
        <position position="187"/>
    </location>
</feature>
<evidence type="ECO:0000313" key="1">
    <source>
        <dbReference type="EMBL" id="CAE7846212.1"/>
    </source>
</evidence>